<comment type="caution">
    <text evidence="3">The sequence shown here is derived from an EMBL/GenBank/DDBJ whole genome shotgun (WGS) entry which is preliminary data.</text>
</comment>
<dbReference type="Proteomes" id="UP000298390">
    <property type="component" value="Unassembled WGS sequence"/>
</dbReference>
<feature type="compositionally biased region" description="Basic and acidic residues" evidence="1">
    <location>
        <begin position="344"/>
        <end position="354"/>
    </location>
</feature>
<evidence type="ECO:0000256" key="1">
    <source>
        <dbReference type="SAM" id="MobiDB-lite"/>
    </source>
</evidence>
<reference evidence="3 4" key="1">
    <citation type="submission" date="2019-01" db="EMBL/GenBank/DDBJ databases">
        <title>Genome sequencing of the rare red list fungi Fomitopsis rosea.</title>
        <authorList>
            <person name="Buettner E."/>
            <person name="Kellner H."/>
        </authorList>
    </citation>
    <scope>NUCLEOTIDE SEQUENCE [LARGE SCALE GENOMIC DNA]</scope>
    <source>
        <strain evidence="3 4">DSM 105464</strain>
    </source>
</reference>
<evidence type="ECO:0000259" key="2">
    <source>
        <dbReference type="Pfam" id="PF14075"/>
    </source>
</evidence>
<evidence type="ECO:0000313" key="3">
    <source>
        <dbReference type="EMBL" id="TFY53234.1"/>
    </source>
</evidence>
<dbReference type="STRING" id="34475.A0A4Y9XSE8"/>
<feature type="compositionally biased region" description="Basic and acidic residues" evidence="1">
    <location>
        <begin position="310"/>
        <end position="321"/>
    </location>
</feature>
<dbReference type="EMBL" id="SEKV01000853">
    <property type="protein sequence ID" value="TFY53234.1"/>
    <property type="molecule type" value="Genomic_DNA"/>
</dbReference>
<feature type="domain" description="Ubinuclein middle" evidence="2">
    <location>
        <begin position="379"/>
        <end position="469"/>
    </location>
</feature>
<evidence type="ECO:0000313" key="4">
    <source>
        <dbReference type="Proteomes" id="UP000298390"/>
    </source>
</evidence>
<feature type="region of interest" description="Disordered" evidence="1">
    <location>
        <begin position="308"/>
        <end position="365"/>
    </location>
</feature>
<dbReference type="AlphaFoldDB" id="A0A4Y9XSE8"/>
<proteinExistence type="predicted"/>
<organism evidence="3 4">
    <name type="scientific">Rhodofomes roseus</name>
    <dbReference type="NCBI Taxonomy" id="34475"/>
    <lineage>
        <taxon>Eukaryota</taxon>
        <taxon>Fungi</taxon>
        <taxon>Dikarya</taxon>
        <taxon>Basidiomycota</taxon>
        <taxon>Agaricomycotina</taxon>
        <taxon>Agaricomycetes</taxon>
        <taxon>Polyporales</taxon>
        <taxon>Rhodofomes</taxon>
    </lineage>
</organism>
<name>A0A4Y9XSE8_9APHY</name>
<protein>
    <recommendedName>
        <fullName evidence="2">Ubinuclein middle domain-containing protein</fullName>
    </recommendedName>
</protein>
<sequence>MYPSAVEHVAIGRQLSPRFYTTILLYPDGQSTRQVASSSPQTGRKVARPVRAPCGNRLPLTWIAAPAPASTAMILNAPEGQGALVLQIKARTATVWLIHRSKTGAPDQVPPLPRDMRLSRASPDANVRLGRSIALAPIDLGCEGRRRTVGRTHGHGTRIERGGWVHSTPVDRRFVGEWELARKLLRDSHMVRASADGLPECLRCAISPVATPLLVSAPAGPLPPPLSNALRGSALSPTSGRLNRLCTPPPTSCEDARSCCAPPCCPADAKGGDHACARAHVQHEGAAGDQPHKDPVQAGAPCKGPVVRADGPHEGERDLAHTHPVAAPAPGGSYGGRPAVASREAQRERREQQRGRQRGRWQRAQEEAEKVLRHARPLIDDSELAQDERTFFAQTKHDDETAAQSGAAVRDAHPPGKKYRLADTMKAIIWQLVCLSNEVVRLENGKNILENSNQVVSDQGVRKTLHQKIPHALLGLVSFMKKKYAKEVIENEA</sequence>
<dbReference type="InterPro" id="IPR026947">
    <property type="entry name" value="UBN_middle_dom"/>
</dbReference>
<dbReference type="Pfam" id="PF14075">
    <property type="entry name" value="UBN_AB"/>
    <property type="match status" value="1"/>
</dbReference>
<gene>
    <name evidence="3" type="ORF">EVJ58_g9564</name>
</gene>
<accession>A0A4Y9XSE8</accession>